<dbReference type="EMBL" id="KV427609">
    <property type="protein sequence ID" value="KZT10440.1"/>
    <property type="molecule type" value="Genomic_DNA"/>
</dbReference>
<organism evidence="1 2">
    <name type="scientific">Laetiporus sulphureus 93-53</name>
    <dbReference type="NCBI Taxonomy" id="1314785"/>
    <lineage>
        <taxon>Eukaryota</taxon>
        <taxon>Fungi</taxon>
        <taxon>Dikarya</taxon>
        <taxon>Basidiomycota</taxon>
        <taxon>Agaricomycotina</taxon>
        <taxon>Agaricomycetes</taxon>
        <taxon>Polyporales</taxon>
        <taxon>Laetiporus</taxon>
    </lineage>
</organism>
<accession>A0A165GJJ3</accession>
<sequence>MHLSPIKGSCRSLLLSCINDNDLVILECTIMCFKCNATSVAVYDGAWKYWHTQFELLTVIKLIEEPEMMVEKDLGIQDNVHI</sequence>
<dbReference type="AlphaFoldDB" id="A0A165GJJ3"/>
<dbReference type="RefSeq" id="XP_040768180.1">
    <property type="nucleotide sequence ID" value="XM_040908074.1"/>
</dbReference>
<dbReference type="OrthoDB" id="3269308at2759"/>
<gene>
    <name evidence="1" type="ORF">LAESUDRAFT_721793</name>
</gene>
<dbReference type="Proteomes" id="UP000076871">
    <property type="component" value="Unassembled WGS sequence"/>
</dbReference>
<protein>
    <submittedName>
        <fullName evidence="1">Uncharacterized protein</fullName>
    </submittedName>
</protein>
<proteinExistence type="predicted"/>
<reference evidence="1 2" key="1">
    <citation type="journal article" date="2016" name="Mol. Biol. Evol.">
        <title>Comparative Genomics of Early-Diverging Mushroom-Forming Fungi Provides Insights into the Origins of Lignocellulose Decay Capabilities.</title>
        <authorList>
            <person name="Nagy L.G."/>
            <person name="Riley R."/>
            <person name="Tritt A."/>
            <person name="Adam C."/>
            <person name="Daum C."/>
            <person name="Floudas D."/>
            <person name="Sun H."/>
            <person name="Yadav J.S."/>
            <person name="Pangilinan J."/>
            <person name="Larsson K.H."/>
            <person name="Matsuura K."/>
            <person name="Barry K."/>
            <person name="Labutti K."/>
            <person name="Kuo R."/>
            <person name="Ohm R.A."/>
            <person name="Bhattacharya S.S."/>
            <person name="Shirouzu T."/>
            <person name="Yoshinaga Y."/>
            <person name="Martin F.M."/>
            <person name="Grigoriev I.V."/>
            <person name="Hibbett D.S."/>
        </authorList>
    </citation>
    <scope>NUCLEOTIDE SEQUENCE [LARGE SCALE GENOMIC DNA]</scope>
    <source>
        <strain evidence="1 2">93-53</strain>
    </source>
</reference>
<dbReference type="GeneID" id="63825103"/>
<name>A0A165GJJ3_9APHY</name>
<evidence type="ECO:0000313" key="1">
    <source>
        <dbReference type="EMBL" id="KZT10440.1"/>
    </source>
</evidence>
<evidence type="ECO:0000313" key="2">
    <source>
        <dbReference type="Proteomes" id="UP000076871"/>
    </source>
</evidence>
<keyword evidence="2" id="KW-1185">Reference proteome</keyword>
<dbReference type="InParanoid" id="A0A165GJJ3"/>